<sequence length="127" mass="14457">MDTDVILSQIKEKDWLKDIVKRKLEAIDEGFVTSAITIVECQIVLIRESGRSEAIKVHEKIEELGVRILPLSEEILGISSDLLERYPKLNIFDSIHLAHAIHEGEKILSTDRLFDEVEGIVRVDPLK</sequence>
<reference evidence="2 3" key="1">
    <citation type="submission" date="2021-11" db="EMBL/GenBank/DDBJ databases">
        <title>Whole genome of Geoglobus acetivorans.</title>
        <authorList>
            <person name="Liu D."/>
        </authorList>
    </citation>
    <scope>NUCLEOTIDE SEQUENCE [LARGE SCALE GENOMIC DNA]</scope>
    <source>
        <strain evidence="2 3">SBH6</strain>
    </source>
</reference>
<dbReference type="Proteomes" id="UP001492541">
    <property type="component" value="Chromosome"/>
</dbReference>
<evidence type="ECO:0000313" key="3">
    <source>
        <dbReference type="Proteomes" id="UP001492541"/>
    </source>
</evidence>
<dbReference type="InterPro" id="IPR002716">
    <property type="entry name" value="PIN_dom"/>
</dbReference>
<dbReference type="SUPFAM" id="SSF88723">
    <property type="entry name" value="PIN domain-like"/>
    <property type="match status" value="1"/>
</dbReference>
<dbReference type="InterPro" id="IPR029060">
    <property type="entry name" value="PIN-like_dom_sf"/>
</dbReference>
<dbReference type="GeneID" id="90448721"/>
<dbReference type="CDD" id="cd09871">
    <property type="entry name" value="PIN_MtVapC28-VapC30-like"/>
    <property type="match status" value="1"/>
</dbReference>
<feature type="domain" description="PIN" evidence="1">
    <location>
        <begin position="2"/>
        <end position="118"/>
    </location>
</feature>
<dbReference type="EMBL" id="CP087714">
    <property type="protein sequence ID" value="XAT64451.1"/>
    <property type="molecule type" value="Genomic_DNA"/>
</dbReference>
<evidence type="ECO:0000313" key="2">
    <source>
        <dbReference type="EMBL" id="XAT64451.1"/>
    </source>
</evidence>
<keyword evidence="3" id="KW-1185">Reference proteome</keyword>
<name>A0ABZ3H719_GEOAI</name>
<dbReference type="RefSeq" id="WP_193805883.1">
    <property type="nucleotide sequence ID" value="NZ_CP087714.1"/>
</dbReference>
<protein>
    <submittedName>
        <fullName evidence="2">PIN domain-containing protein</fullName>
    </submittedName>
</protein>
<dbReference type="Pfam" id="PF01850">
    <property type="entry name" value="PIN"/>
    <property type="match status" value="1"/>
</dbReference>
<gene>
    <name evidence="2" type="ORF">LPQ35_03510</name>
</gene>
<dbReference type="Gene3D" id="3.40.50.1010">
    <property type="entry name" value="5'-nuclease"/>
    <property type="match status" value="1"/>
</dbReference>
<evidence type="ECO:0000259" key="1">
    <source>
        <dbReference type="Pfam" id="PF01850"/>
    </source>
</evidence>
<accession>A0ABZ3H719</accession>
<proteinExistence type="predicted"/>
<organism evidence="2 3">
    <name type="scientific">Geoglobus acetivorans</name>
    <dbReference type="NCBI Taxonomy" id="565033"/>
    <lineage>
        <taxon>Archaea</taxon>
        <taxon>Methanobacteriati</taxon>
        <taxon>Methanobacteriota</taxon>
        <taxon>Archaeoglobi</taxon>
        <taxon>Archaeoglobales</taxon>
        <taxon>Archaeoglobaceae</taxon>
        <taxon>Geoglobus</taxon>
    </lineage>
</organism>